<dbReference type="AlphaFoldDB" id="A0A9X1XX43"/>
<keyword evidence="3" id="KW-1185">Reference proteome</keyword>
<dbReference type="SUPFAM" id="SSF48452">
    <property type="entry name" value="TPR-like"/>
    <property type="match status" value="1"/>
</dbReference>
<feature type="chain" id="PRO_5040833362" description="Tetratricopeptide repeat protein" evidence="1">
    <location>
        <begin position="21"/>
        <end position="259"/>
    </location>
</feature>
<accession>A0A9X1XX43</accession>
<dbReference type="InterPro" id="IPR011990">
    <property type="entry name" value="TPR-like_helical_dom_sf"/>
</dbReference>
<dbReference type="Proteomes" id="UP001139260">
    <property type="component" value="Unassembled WGS sequence"/>
</dbReference>
<sequence length="259" mass="30414">MKNILILLFLSNFFISYCQEAPPPPPNNKTQKVSKKTELVNESKIIKSYETKTNSNSEVCKIEIFKIETKYFTDKNSKYYFKTVENKLNNIDLDISSEEIIAYTKYRNNLDFNPFRIDSIASAIYKLNGDSKFEEAIKLCEKLKSISPNNITLHKELALAYKKIGKTEISEKHFEMMKKILIAVEKYSDGCRTNPYILNNCFEGKSLYEAKFSLFPSKTRFILTESKKIIYGYDIYHIMRFADLNHYKKYLKEGEYKIE</sequence>
<dbReference type="RefSeq" id="WP_188051717.1">
    <property type="nucleotide sequence ID" value="NZ_JALNUB010000029.1"/>
</dbReference>
<evidence type="ECO:0000256" key="1">
    <source>
        <dbReference type="SAM" id="SignalP"/>
    </source>
</evidence>
<evidence type="ECO:0000313" key="2">
    <source>
        <dbReference type="EMBL" id="MCK8143416.1"/>
    </source>
</evidence>
<reference evidence="2" key="1">
    <citation type="submission" date="2022-04" db="EMBL/GenBank/DDBJ databases">
        <title>Flavobacterium pygoscelis sp. nov. isolated from Chinstrap chick (Pygoscelis antarcticus).</title>
        <authorList>
            <person name="Irgang R."/>
            <person name="Poblete-Morales M."/>
            <person name="Avendano-Herrera R."/>
        </authorList>
    </citation>
    <scope>NUCLEOTIDE SEQUENCE</scope>
    <source>
        <strain evidence="2">I-SCBP12n</strain>
    </source>
</reference>
<protein>
    <recommendedName>
        <fullName evidence="4">Tetratricopeptide repeat protein</fullName>
    </recommendedName>
</protein>
<gene>
    <name evidence="2" type="ORF">MW871_16105</name>
</gene>
<organism evidence="2 3">
    <name type="scientific">Flavobacterium pygoscelis</name>
    <dbReference type="NCBI Taxonomy" id="2893176"/>
    <lineage>
        <taxon>Bacteria</taxon>
        <taxon>Pseudomonadati</taxon>
        <taxon>Bacteroidota</taxon>
        <taxon>Flavobacteriia</taxon>
        <taxon>Flavobacteriales</taxon>
        <taxon>Flavobacteriaceae</taxon>
        <taxon>Flavobacterium</taxon>
    </lineage>
</organism>
<name>A0A9X1XX43_9FLAO</name>
<feature type="signal peptide" evidence="1">
    <location>
        <begin position="1"/>
        <end position="20"/>
    </location>
</feature>
<comment type="caution">
    <text evidence="2">The sequence shown here is derived from an EMBL/GenBank/DDBJ whole genome shotgun (WGS) entry which is preliminary data.</text>
</comment>
<dbReference type="Gene3D" id="1.25.40.10">
    <property type="entry name" value="Tetratricopeptide repeat domain"/>
    <property type="match status" value="1"/>
</dbReference>
<evidence type="ECO:0008006" key="4">
    <source>
        <dbReference type="Google" id="ProtNLM"/>
    </source>
</evidence>
<evidence type="ECO:0000313" key="3">
    <source>
        <dbReference type="Proteomes" id="UP001139260"/>
    </source>
</evidence>
<keyword evidence="1" id="KW-0732">Signal</keyword>
<dbReference type="EMBL" id="JALNUB010000029">
    <property type="protein sequence ID" value="MCK8143416.1"/>
    <property type="molecule type" value="Genomic_DNA"/>
</dbReference>
<proteinExistence type="predicted"/>